<dbReference type="EMBL" id="JALY01000343">
    <property type="protein sequence ID" value="POZ89541.1"/>
    <property type="molecule type" value="Genomic_DNA"/>
</dbReference>
<sequence length="235" mass="27878">RLAIAFPENCHLEGSESPDFIVKFDNQKIGIELTRAIDEKIMKSQDLEIEIYKKIQKYVEEEDIKKVIWLSFSNKLDSDINKIKKNKFIKGFTEECKKYIMTRRNTEYSSFEEFCESNKNSLICKYLEVEPIREDYKKPLVIPGGRYFFPFDYERKLKVAINKKIGKISNYRKKVDKIYLLIKISNDPANLVPFLDDDIPYIKEILNSYTKGENNFDKIFLYHHSDIEPKIIITD</sequence>
<keyword evidence="2" id="KW-1185">Reference proteome</keyword>
<comment type="caution">
    <text evidence="1">The sequence shown here is derived from an EMBL/GenBank/DDBJ whole genome shotgun (WGS) entry which is preliminary data.</text>
</comment>
<dbReference type="Proteomes" id="UP000236950">
    <property type="component" value="Unassembled WGS sequence"/>
</dbReference>
<gene>
    <name evidence="1" type="ORF">AA81_13630</name>
</gene>
<organism evidence="1 2">
    <name type="scientific">Petrotoga halophila DSM 16923</name>
    <dbReference type="NCBI Taxonomy" id="1122953"/>
    <lineage>
        <taxon>Bacteria</taxon>
        <taxon>Thermotogati</taxon>
        <taxon>Thermotogota</taxon>
        <taxon>Thermotogae</taxon>
        <taxon>Petrotogales</taxon>
        <taxon>Petrotogaceae</taxon>
        <taxon>Petrotoga</taxon>
    </lineage>
</organism>
<reference evidence="1 2" key="1">
    <citation type="submission" date="2014-01" db="EMBL/GenBank/DDBJ databases">
        <title>Comparative genomics of Petrotoga.</title>
        <authorList>
            <person name="Chow K."/>
            <person name="Charchuk R."/>
            <person name="Nesbo C.L."/>
        </authorList>
    </citation>
    <scope>NUCLEOTIDE SEQUENCE [LARGE SCALE GENOMIC DNA]</scope>
    <source>
        <strain evidence="1 2">DSM 16923</strain>
    </source>
</reference>
<evidence type="ECO:0000313" key="1">
    <source>
        <dbReference type="EMBL" id="POZ89541.1"/>
    </source>
</evidence>
<dbReference type="AlphaFoldDB" id="A0A2S5E919"/>
<protein>
    <submittedName>
        <fullName evidence="1">Uncharacterized protein</fullName>
    </submittedName>
</protein>
<evidence type="ECO:0000313" key="2">
    <source>
        <dbReference type="Proteomes" id="UP000236950"/>
    </source>
</evidence>
<accession>A0A2S5E919</accession>
<feature type="non-terminal residue" evidence="1">
    <location>
        <position position="1"/>
    </location>
</feature>
<proteinExistence type="predicted"/>
<name>A0A2S5E919_9BACT</name>